<feature type="transmembrane region" description="Helical" evidence="1">
    <location>
        <begin position="122"/>
        <end position="146"/>
    </location>
</feature>
<gene>
    <name evidence="3" type="ORF">MVEN_00441800</name>
</gene>
<feature type="transmembrane region" description="Helical" evidence="1">
    <location>
        <begin position="203"/>
        <end position="228"/>
    </location>
</feature>
<feature type="domain" description="DUF6534" evidence="2">
    <location>
        <begin position="170"/>
        <end position="257"/>
    </location>
</feature>
<dbReference type="EMBL" id="JACAZI010000003">
    <property type="protein sequence ID" value="KAF7365681.1"/>
    <property type="molecule type" value="Genomic_DNA"/>
</dbReference>
<dbReference type="PANTHER" id="PTHR40465:SF1">
    <property type="entry name" value="DUF6534 DOMAIN-CONTAINING PROTEIN"/>
    <property type="match status" value="1"/>
</dbReference>
<evidence type="ECO:0000313" key="4">
    <source>
        <dbReference type="Proteomes" id="UP000620124"/>
    </source>
</evidence>
<dbReference type="PANTHER" id="PTHR40465">
    <property type="entry name" value="CHROMOSOME 1, WHOLE GENOME SHOTGUN SEQUENCE"/>
    <property type="match status" value="1"/>
</dbReference>
<feature type="transmembrane region" description="Helical" evidence="1">
    <location>
        <begin position="158"/>
        <end position="183"/>
    </location>
</feature>
<protein>
    <recommendedName>
        <fullName evidence="2">DUF6534 domain-containing protein</fullName>
    </recommendedName>
</protein>
<feature type="transmembrane region" description="Helical" evidence="1">
    <location>
        <begin position="91"/>
        <end position="110"/>
    </location>
</feature>
<dbReference type="Proteomes" id="UP000620124">
    <property type="component" value="Unassembled WGS sequence"/>
</dbReference>
<reference evidence="3" key="1">
    <citation type="submission" date="2020-05" db="EMBL/GenBank/DDBJ databases">
        <title>Mycena genomes resolve the evolution of fungal bioluminescence.</title>
        <authorList>
            <person name="Tsai I.J."/>
        </authorList>
    </citation>
    <scope>NUCLEOTIDE SEQUENCE</scope>
    <source>
        <strain evidence="3">CCC161011</strain>
    </source>
</reference>
<dbReference type="Pfam" id="PF20152">
    <property type="entry name" value="DUF6534"/>
    <property type="match status" value="1"/>
</dbReference>
<evidence type="ECO:0000256" key="1">
    <source>
        <dbReference type="SAM" id="Phobius"/>
    </source>
</evidence>
<keyword evidence="1" id="KW-0812">Transmembrane</keyword>
<evidence type="ECO:0000313" key="3">
    <source>
        <dbReference type="EMBL" id="KAF7365681.1"/>
    </source>
</evidence>
<sequence>MASVVTFDANTTLGIFEIGVLVSYVLLGVTATQAYIYSSRFPDDSFRLKALVAFVCLCEVAHAICLGHTLYAMTISDYGHPERVLGAVPKSFPTAVILSGIIGASVQGFFSSRIYRLSEKLCIPILCWTMSFLRVVLAIVVTVPLLRETSVPKYEVQWRWALTAVWIVNTLNDLTIAVTLVIILIGRRKNVAHKRTTALVDKLILWTIETGMLTSVASMITLACFIAMKDNFAWVAFFSVSARFISNSLLANLNSRATLRAMDQVNMSLSFPTMGMPASNNVQMSKAGRDAGPEWARGPSESVAAVDGLELTLPNKSWSCEPSS</sequence>
<dbReference type="InterPro" id="IPR045339">
    <property type="entry name" value="DUF6534"/>
</dbReference>
<feature type="transmembrane region" description="Helical" evidence="1">
    <location>
        <begin position="234"/>
        <end position="253"/>
    </location>
</feature>
<keyword evidence="1" id="KW-0472">Membrane</keyword>
<comment type="caution">
    <text evidence="3">The sequence shown here is derived from an EMBL/GenBank/DDBJ whole genome shotgun (WGS) entry which is preliminary data.</text>
</comment>
<evidence type="ECO:0000259" key="2">
    <source>
        <dbReference type="Pfam" id="PF20152"/>
    </source>
</evidence>
<keyword evidence="4" id="KW-1185">Reference proteome</keyword>
<feature type="transmembrane region" description="Helical" evidence="1">
    <location>
        <begin position="50"/>
        <end position="71"/>
    </location>
</feature>
<organism evidence="3 4">
    <name type="scientific">Mycena venus</name>
    <dbReference type="NCBI Taxonomy" id="2733690"/>
    <lineage>
        <taxon>Eukaryota</taxon>
        <taxon>Fungi</taxon>
        <taxon>Dikarya</taxon>
        <taxon>Basidiomycota</taxon>
        <taxon>Agaricomycotina</taxon>
        <taxon>Agaricomycetes</taxon>
        <taxon>Agaricomycetidae</taxon>
        <taxon>Agaricales</taxon>
        <taxon>Marasmiineae</taxon>
        <taxon>Mycenaceae</taxon>
        <taxon>Mycena</taxon>
    </lineage>
</organism>
<proteinExistence type="predicted"/>
<dbReference type="OrthoDB" id="2535105at2759"/>
<feature type="transmembrane region" description="Helical" evidence="1">
    <location>
        <begin position="12"/>
        <end position="38"/>
    </location>
</feature>
<keyword evidence="1" id="KW-1133">Transmembrane helix</keyword>
<name>A0A8H7DBK5_9AGAR</name>
<dbReference type="AlphaFoldDB" id="A0A8H7DBK5"/>
<accession>A0A8H7DBK5</accession>